<dbReference type="GO" id="GO:0005829">
    <property type="term" value="C:cytosol"/>
    <property type="evidence" value="ECO:0007669"/>
    <property type="project" value="TreeGrafter"/>
</dbReference>
<reference evidence="4" key="1">
    <citation type="submission" date="2016-10" db="EMBL/GenBank/DDBJ databases">
        <authorList>
            <person name="Varghese N."/>
        </authorList>
    </citation>
    <scope>NUCLEOTIDE SEQUENCE [LARGE SCALE GENOMIC DNA]</scope>
    <source>
        <strain evidence="4">DSM 17980</strain>
    </source>
</reference>
<dbReference type="InterPro" id="IPR001387">
    <property type="entry name" value="Cro/C1-type_HTH"/>
</dbReference>
<evidence type="ECO:0000313" key="3">
    <source>
        <dbReference type="EMBL" id="SFU47450.1"/>
    </source>
</evidence>
<evidence type="ECO:0000256" key="1">
    <source>
        <dbReference type="ARBA" id="ARBA00023125"/>
    </source>
</evidence>
<keyword evidence="4" id="KW-1185">Reference proteome</keyword>
<sequence>MEGLGTRLQALRRQSNLSVRALAERAGVSVSYVYAIEAGLRGHNLVKLQRIANALGVPLSQLWGEFEQDSARGETEHGPEER</sequence>
<dbReference type="PROSITE" id="PS50943">
    <property type="entry name" value="HTH_CROC1"/>
    <property type="match status" value="1"/>
</dbReference>
<feature type="domain" description="HTH cro/C1-type" evidence="2">
    <location>
        <begin position="8"/>
        <end position="62"/>
    </location>
</feature>
<evidence type="ECO:0000259" key="2">
    <source>
        <dbReference type="PROSITE" id="PS50943"/>
    </source>
</evidence>
<evidence type="ECO:0000313" key="4">
    <source>
        <dbReference type="Proteomes" id="UP000183508"/>
    </source>
</evidence>
<dbReference type="GO" id="GO:0003700">
    <property type="term" value="F:DNA-binding transcription factor activity"/>
    <property type="evidence" value="ECO:0007669"/>
    <property type="project" value="TreeGrafter"/>
</dbReference>
<protein>
    <submittedName>
        <fullName evidence="3">Helix-turn-helix domain-containing protein</fullName>
    </submittedName>
</protein>
<dbReference type="OrthoDB" id="9812960at2"/>
<dbReference type="EMBL" id="FPBV01000002">
    <property type="protein sequence ID" value="SFU47450.1"/>
    <property type="molecule type" value="Genomic_DNA"/>
</dbReference>
<dbReference type="RefSeq" id="WP_074949744.1">
    <property type="nucleotide sequence ID" value="NZ_FPBV01000002.1"/>
</dbReference>
<gene>
    <name evidence="3" type="ORF">SAMN05421543_102187</name>
</gene>
<keyword evidence="1" id="KW-0238">DNA-binding</keyword>
<proteinExistence type="predicted"/>
<dbReference type="InterPro" id="IPR050807">
    <property type="entry name" value="TransReg_Diox_bact_type"/>
</dbReference>
<dbReference type="Proteomes" id="UP000183508">
    <property type="component" value="Unassembled WGS sequence"/>
</dbReference>
<dbReference type="SUPFAM" id="SSF47413">
    <property type="entry name" value="lambda repressor-like DNA-binding domains"/>
    <property type="match status" value="1"/>
</dbReference>
<dbReference type="STRING" id="392015.SAMN05421543_102187"/>
<accession>A0A1I7GG72</accession>
<dbReference type="InterPro" id="IPR010982">
    <property type="entry name" value="Lambda_DNA-bd_dom_sf"/>
</dbReference>
<dbReference type="PANTHER" id="PTHR46797">
    <property type="entry name" value="HTH-TYPE TRANSCRIPTIONAL REGULATOR"/>
    <property type="match status" value="1"/>
</dbReference>
<dbReference type="SMART" id="SM00530">
    <property type="entry name" value="HTH_XRE"/>
    <property type="match status" value="1"/>
</dbReference>
<dbReference type="Gene3D" id="1.10.260.40">
    <property type="entry name" value="lambda repressor-like DNA-binding domains"/>
    <property type="match status" value="1"/>
</dbReference>
<dbReference type="Pfam" id="PF13560">
    <property type="entry name" value="HTH_31"/>
    <property type="match status" value="1"/>
</dbReference>
<dbReference type="PANTHER" id="PTHR46797:SF1">
    <property type="entry name" value="METHYLPHOSPHONATE SYNTHASE"/>
    <property type="match status" value="1"/>
</dbReference>
<name>A0A1I7GG72_9BACL</name>
<dbReference type="GO" id="GO:0003677">
    <property type="term" value="F:DNA binding"/>
    <property type="evidence" value="ECO:0007669"/>
    <property type="project" value="UniProtKB-KW"/>
</dbReference>
<organism evidence="3 4">
    <name type="scientific">Alicyclobacillus macrosporangiidus</name>
    <dbReference type="NCBI Taxonomy" id="392015"/>
    <lineage>
        <taxon>Bacteria</taxon>
        <taxon>Bacillati</taxon>
        <taxon>Bacillota</taxon>
        <taxon>Bacilli</taxon>
        <taxon>Bacillales</taxon>
        <taxon>Alicyclobacillaceae</taxon>
        <taxon>Alicyclobacillus</taxon>
    </lineage>
</organism>
<dbReference type="AlphaFoldDB" id="A0A1I7GG72"/>
<dbReference type="CDD" id="cd00093">
    <property type="entry name" value="HTH_XRE"/>
    <property type="match status" value="1"/>
</dbReference>